<dbReference type="GO" id="GO:0005524">
    <property type="term" value="F:ATP binding"/>
    <property type="evidence" value="ECO:0007669"/>
    <property type="project" value="UniProtKB-KW"/>
</dbReference>
<dbReference type="RefSeq" id="WP_173086389.1">
    <property type="nucleotide sequence ID" value="NZ_BLTE01000017.1"/>
</dbReference>
<dbReference type="Pfam" id="PF00005">
    <property type="entry name" value="ABC_tran"/>
    <property type="match status" value="1"/>
</dbReference>
<dbReference type="PANTHER" id="PTHR43023:SF6">
    <property type="entry name" value="INTERMEMBRANE PHOSPHOLIPID TRANSPORT SYSTEM ATP-BINDING PROTEIN MLAF"/>
    <property type="match status" value="1"/>
</dbReference>
<accession>A0A6V8M4N3</accession>
<comment type="caution">
    <text evidence="5">The sequence shown here is derived from an EMBL/GenBank/DDBJ whole genome shotgun (WGS) entry which is preliminary data.</text>
</comment>
<proteinExistence type="predicted"/>
<dbReference type="Proteomes" id="UP000494245">
    <property type="component" value="Unassembled WGS sequence"/>
</dbReference>
<dbReference type="SUPFAM" id="SSF52540">
    <property type="entry name" value="P-loop containing nucleoside triphosphate hydrolases"/>
    <property type="match status" value="1"/>
</dbReference>
<dbReference type="EMBL" id="BLTE01000017">
    <property type="protein sequence ID" value="GFK95405.1"/>
    <property type="molecule type" value="Genomic_DNA"/>
</dbReference>
<keyword evidence="2" id="KW-0547">Nucleotide-binding</keyword>
<keyword evidence="1" id="KW-0813">Transport</keyword>
<evidence type="ECO:0000259" key="4">
    <source>
        <dbReference type="PROSITE" id="PS50893"/>
    </source>
</evidence>
<name>A0A6V8M4N3_9BACT</name>
<dbReference type="PANTHER" id="PTHR43023">
    <property type="entry name" value="PROTEIN TRIGALACTOSYLDIACYLGLYCEROL 3, CHLOROPLASTIC"/>
    <property type="match status" value="1"/>
</dbReference>
<gene>
    <name evidence="5" type="primary">mlaF</name>
    <name evidence="5" type="ORF">NNJEOMEG_03268</name>
</gene>
<keyword evidence="5" id="KW-0378">Hydrolase</keyword>
<dbReference type="PROSITE" id="PS50893">
    <property type="entry name" value="ABC_TRANSPORTER_2"/>
    <property type="match status" value="1"/>
</dbReference>
<dbReference type="GO" id="GO:0016887">
    <property type="term" value="F:ATP hydrolysis activity"/>
    <property type="evidence" value="ECO:0007669"/>
    <property type="project" value="InterPro"/>
</dbReference>
<reference evidence="5 6" key="2">
    <citation type="submission" date="2020-05" db="EMBL/GenBank/DDBJ databases">
        <title>Draft genome sequence of Desulfovibrio sp. strainFSS-1.</title>
        <authorList>
            <person name="Shimoshige H."/>
            <person name="Kobayashi H."/>
            <person name="Maekawa T."/>
        </authorList>
    </citation>
    <scope>NUCLEOTIDE SEQUENCE [LARGE SCALE GENOMIC DNA]</scope>
    <source>
        <strain evidence="5 6">SIID29052-01</strain>
    </source>
</reference>
<reference evidence="5 6" key="1">
    <citation type="submission" date="2020-04" db="EMBL/GenBank/DDBJ databases">
        <authorList>
            <consortium name="Desulfovibrio sp. FSS-1 genome sequencing consortium"/>
            <person name="Shimoshige H."/>
            <person name="Kobayashi H."/>
            <person name="Maekawa T."/>
        </authorList>
    </citation>
    <scope>NUCLEOTIDE SEQUENCE [LARGE SCALE GENOMIC DNA]</scope>
    <source>
        <strain evidence="5 6">SIID29052-01</strain>
    </source>
</reference>
<dbReference type="EC" id="3.6.3.-" evidence="5"/>
<evidence type="ECO:0000256" key="1">
    <source>
        <dbReference type="ARBA" id="ARBA00022448"/>
    </source>
</evidence>
<dbReference type="AlphaFoldDB" id="A0A6V8M4N3"/>
<sequence length="252" mass="27869">MPNDLIEIKGLTRSFQGRPVLRGVDLRVPEGGLTVVIGKSGEGKSVLLKHVMGLLRPDSGDVRFEGRALGEMTRAQLRALKPRMSYMFQGMALFDSLTVFENVALPLRERLRLPGREVEARVGRMLEELELAGARERYPSQLSGGMQKRVALARALVTEPSIVLFDEPTTGLDPLRKWAVFRLIDASRRRFGFTALMVSHDIPDVFEIATHVALLDEGRIVFSGTPEEALASEHPVLRGFMPGREGVTAPAE</sequence>
<dbReference type="InterPro" id="IPR017871">
    <property type="entry name" value="ABC_transporter-like_CS"/>
</dbReference>
<evidence type="ECO:0000256" key="3">
    <source>
        <dbReference type="ARBA" id="ARBA00022840"/>
    </source>
</evidence>
<keyword evidence="3 5" id="KW-0067">ATP-binding</keyword>
<keyword evidence="6" id="KW-1185">Reference proteome</keyword>
<dbReference type="PROSITE" id="PS00211">
    <property type="entry name" value="ABC_TRANSPORTER_1"/>
    <property type="match status" value="1"/>
</dbReference>
<dbReference type="InterPro" id="IPR027417">
    <property type="entry name" value="P-loop_NTPase"/>
</dbReference>
<evidence type="ECO:0000256" key="2">
    <source>
        <dbReference type="ARBA" id="ARBA00022741"/>
    </source>
</evidence>
<evidence type="ECO:0000313" key="5">
    <source>
        <dbReference type="EMBL" id="GFK95405.1"/>
    </source>
</evidence>
<dbReference type="InterPro" id="IPR003439">
    <property type="entry name" value="ABC_transporter-like_ATP-bd"/>
</dbReference>
<evidence type="ECO:0000313" key="6">
    <source>
        <dbReference type="Proteomes" id="UP000494245"/>
    </source>
</evidence>
<protein>
    <submittedName>
        <fullName evidence="5">Putative phospholipid import ATP-binding protein MlaF</fullName>
        <ecNumber evidence="5">3.6.3.-</ecNumber>
    </submittedName>
</protein>
<feature type="domain" description="ABC transporter" evidence="4">
    <location>
        <begin position="6"/>
        <end position="242"/>
    </location>
</feature>
<organism evidence="5 6">
    <name type="scientific">Fundidesulfovibrio magnetotacticus</name>
    <dbReference type="NCBI Taxonomy" id="2730080"/>
    <lineage>
        <taxon>Bacteria</taxon>
        <taxon>Pseudomonadati</taxon>
        <taxon>Thermodesulfobacteriota</taxon>
        <taxon>Desulfovibrionia</taxon>
        <taxon>Desulfovibrionales</taxon>
        <taxon>Desulfovibrionaceae</taxon>
        <taxon>Fundidesulfovibrio</taxon>
    </lineage>
</organism>
<dbReference type="SMART" id="SM00382">
    <property type="entry name" value="AAA"/>
    <property type="match status" value="1"/>
</dbReference>
<dbReference type="Gene3D" id="3.40.50.300">
    <property type="entry name" value="P-loop containing nucleotide triphosphate hydrolases"/>
    <property type="match status" value="1"/>
</dbReference>
<dbReference type="InterPro" id="IPR003593">
    <property type="entry name" value="AAA+_ATPase"/>
</dbReference>